<reference evidence="1" key="1">
    <citation type="submission" date="2009-10" db="EMBL/GenBank/DDBJ databases">
        <title>Diversity of trophic interactions inside an arsenic-rich microbial ecosystem.</title>
        <authorList>
            <person name="Bertin P.N."/>
            <person name="Heinrich-Salmeron A."/>
            <person name="Pelletier E."/>
            <person name="Goulhen-Chollet F."/>
            <person name="Arsene-Ploetze F."/>
            <person name="Gallien S."/>
            <person name="Calteau A."/>
            <person name="Vallenet D."/>
            <person name="Casiot C."/>
            <person name="Chane-Woon-Ming B."/>
            <person name="Giloteaux L."/>
            <person name="Barakat M."/>
            <person name="Bonnefoy V."/>
            <person name="Bruneel O."/>
            <person name="Chandler M."/>
            <person name="Cleiss J."/>
            <person name="Duran R."/>
            <person name="Elbaz-Poulichet F."/>
            <person name="Fonknechten N."/>
            <person name="Lauga B."/>
            <person name="Mornico D."/>
            <person name="Ortet P."/>
            <person name="Schaeffer C."/>
            <person name="Siguier P."/>
            <person name="Alexander Thil Smith A."/>
            <person name="Van Dorsselaer A."/>
            <person name="Weissenbach J."/>
            <person name="Medigue C."/>
            <person name="Le Paslier D."/>
        </authorList>
    </citation>
    <scope>NUCLEOTIDE SEQUENCE</scope>
</reference>
<proteinExistence type="predicted"/>
<comment type="caution">
    <text evidence="1">The sequence shown here is derived from an EMBL/GenBank/DDBJ whole genome shotgun (WGS) entry which is preliminary data.</text>
</comment>
<dbReference type="AlphaFoldDB" id="E6QDX0"/>
<protein>
    <submittedName>
        <fullName evidence="1">Uncharacterized protein</fullName>
    </submittedName>
</protein>
<evidence type="ECO:0000313" key="1">
    <source>
        <dbReference type="EMBL" id="CBI05396.1"/>
    </source>
</evidence>
<sequence>MSSTFSGESGNKKPDEAEAILELASTKPLQWLFMGIRNLVCLTTDFSVDVHVLKSQ</sequence>
<dbReference type="EMBL" id="CABP01000112">
    <property type="protein sequence ID" value="CBI05396.1"/>
    <property type="molecule type" value="Genomic_DNA"/>
</dbReference>
<organism evidence="1">
    <name type="scientific">mine drainage metagenome</name>
    <dbReference type="NCBI Taxonomy" id="410659"/>
    <lineage>
        <taxon>unclassified sequences</taxon>
        <taxon>metagenomes</taxon>
        <taxon>ecological metagenomes</taxon>
    </lineage>
</organism>
<gene>
    <name evidence="1" type="ORF">CARN5_1111</name>
</gene>
<name>E6QDX0_9ZZZZ</name>
<accession>E6QDX0</accession>